<sequence length="304" mass="34408">MDRTHATPSHTQRQIVAIAAALQPLDGSFGDGYDYICPQREAQAAVSAALKAAACRLDFTESDLQHFLRALEDHSYTDVNFLASIVDAFVRAWRRQHAYTYKAEATEHFVEPYEKEEEKERLGGRDVDFEHELHANSRRCLSVWNEKMKTQNMTHGLNAYFKPVPPKAPPPKPNATAPILHQQPLLSITAATVEDVQRPSGPALWELAKAISDLPMNVPEAKEGDVLYALTIGSAYDIKDGDDPWEVLDRMLNRVFGFSKTAEEISVLVRRGGYSMQFVVETMCVFVERYRIDPWLLEGEVRRM</sequence>
<evidence type="ECO:0000313" key="2">
    <source>
        <dbReference type="Proteomes" id="UP000814128"/>
    </source>
</evidence>
<reference evidence="1" key="1">
    <citation type="submission" date="2021-02" db="EMBL/GenBank/DDBJ databases">
        <authorList>
            <consortium name="DOE Joint Genome Institute"/>
            <person name="Ahrendt S."/>
            <person name="Looney B.P."/>
            <person name="Miyauchi S."/>
            <person name="Morin E."/>
            <person name="Drula E."/>
            <person name="Courty P.E."/>
            <person name="Chicoki N."/>
            <person name="Fauchery L."/>
            <person name="Kohler A."/>
            <person name="Kuo A."/>
            <person name="Labutti K."/>
            <person name="Pangilinan J."/>
            <person name="Lipzen A."/>
            <person name="Riley R."/>
            <person name="Andreopoulos W."/>
            <person name="He G."/>
            <person name="Johnson J."/>
            <person name="Barry K.W."/>
            <person name="Grigoriev I.V."/>
            <person name="Nagy L."/>
            <person name="Hibbett D."/>
            <person name="Henrissat B."/>
            <person name="Matheny P.B."/>
            <person name="Labbe J."/>
            <person name="Martin F."/>
        </authorList>
    </citation>
    <scope>NUCLEOTIDE SEQUENCE</scope>
    <source>
        <strain evidence="1">EC-137</strain>
    </source>
</reference>
<gene>
    <name evidence="1" type="ORF">K488DRAFT_81909</name>
</gene>
<proteinExistence type="predicted"/>
<name>A0ACB8QXM7_9AGAM</name>
<dbReference type="Proteomes" id="UP000814128">
    <property type="component" value="Unassembled WGS sequence"/>
</dbReference>
<keyword evidence="2" id="KW-1185">Reference proteome</keyword>
<reference evidence="1" key="2">
    <citation type="journal article" date="2022" name="New Phytol.">
        <title>Evolutionary transition to the ectomycorrhizal habit in the genomes of a hyperdiverse lineage of mushroom-forming fungi.</title>
        <authorList>
            <person name="Looney B."/>
            <person name="Miyauchi S."/>
            <person name="Morin E."/>
            <person name="Drula E."/>
            <person name="Courty P.E."/>
            <person name="Kohler A."/>
            <person name="Kuo A."/>
            <person name="LaButti K."/>
            <person name="Pangilinan J."/>
            <person name="Lipzen A."/>
            <person name="Riley R."/>
            <person name="Andreopoulos W."/>
            <person name="He G."/>
            <person name="Johnson J."/>
            <person name="Nolan M."/>
            <person name="Tritt A."/>
            <person name="Barry K.W."/>
            <person name="Grigoriev I.V."/>
            <person name="Nagy L.G."/>
            <person name="Hibbett D."/>
            <person name="Henrissat B."/>
            <person name="Matheny P.B."/>
            <person name="Labbe J."/>
            <person name="Martin F.M."/>
        </authorList>
    </citation>
    <scope>NUCLEOTIDE SEQUENCE</scope>
    <source>
        <strain evidence="1">EC-137</strain>
    </source>
</reference>
<comment type="caution">
    <text evidence="1">The sequence shown here is derived from an EMBL/GenBank/DDBJ whole genome shotgun (WGS) entry which is preliminary data.</text>
</comment>
<organism evidence="1 2">
    <name type="scientific">Vararia minispora EC-137</name>
    <dbReference type="NCBI Taxonomy" id="1314806"/>
    <lineage>
        <taxon>Eukaryota</taxon>
        <taxon>Fungi</taxon>
        <taxon>Dikarya</taxon>
        <taxon>Basidiomycota</taxon>
        <taxon>Agaricomycotina</taxon>
        <taxon>Agaricomycetes</taxon>
        <taxon>Russulales</taxon>
        <taxon>Lachnocladiaceae</taxon>
        <taxon>Vararia</taxon>
    </lineage>
</organism>
<protein>
    <submittedName>
        <fullName evidence="1">Uncharacterized protein</fullName>
    </submittedName>
</protein>
<dbReference type="EMBL" id="MU273469">
    <property type="protein sequence ID" value="KAI0036669.1"/>
    <property type="molecule type" value="Genomic_DNA"/>
</dbReference>
<evidence type="ECO:0000313" key="1">
    <source>
        <dbReference type="EMBL" id="KAI0036669.1"/>
    </source>
</evidence>
<accession>A0ACB8QXM7</accession>